<sequence>MAYTQAELQAKVALGRDAIFRVAPVGENGATPQPTAFKELCLASEVTVGFENKSITFANFCSGGSDVEIPVGETGTLDLSEMQWIEDDAALLIMETAAREKGTVAYEFLPAGAGAGKTVYRGTFTVKGWKIKAAAAGTVTVDNPGLAAGGMPEKGTVSA</sequence>
<dbReference type="EMBL" id="JBHUMK010000052">
    <property type="protein sequence ID" value="MFD2610162.1"/>
    <property type="molecule type" value="Genomic_DNA"/>
</dbReference>
<evidence type="ECO:0000313" key="2">
    <source>
        <dbReference type="Proteomes" id="UP001597475"/>
    </source>
</evidence>
<gene>
    <name evidence="1" type="ORF">ACFSR9_12035</name>
</gene>
<accession>A0ABW5P7E4</accession>
<name>A0ABW5P7E4_9DEIO</name>
<keyword evidence="2" id="KW-1185">Reference proteome</keyword>
<protein>
    <recommendedName>
        <fullName evidence="3">Phage tail tube protein</fullName>
    </recommendedName>
</protein>
<evidence type="ECO:0008006" key="3">
    <source>
        <dbReference type="Google" id="ProtNLM"/>
    </source>
</evidence>
<proteinExistence type="predicted"/>
<dbReference type="RefSeq" id="WP_386846121.1">
    <property type="nucleotide sequence ID" value="NZ_JBHUMK010000052.1"/>
</dbReference>
<dbReference type="Proteomes" id="UP001597475">
    <property type="component" value="Unassembled WGS sequence"/>
</dbReference>
<comment type="caution">
    <text evidence="1">The sequence shown here is derived from an EMBL/GenBank/DDBJ whole genome shotgun (WGS) entry which is preliminary data.</text>
</comment>
<evidence type="ECO:0000313" key="1">
    <source>
        <dbReference type="EMBL" id="MFD2610162.1"/>
    </source>
</evidence>
<reference evidence="2" key="1">
    <citation type="journal article" date="2019" name="Int. J. Syst. Evol. Microbiol.">
        <title>The Global Catalogue of Microorganisms (GCM) 10K type strain sequencing project: providing services to taxonomists for standard genome sequencing and annotation.</title>
        <authorList>
            <consortium name="The Broad Institute Genomics Platform"/>
            <consortium name="The Broad Institute Genome Sequencing Center for Infectious Disease"/>
            <person name="Wu L."/>
            <person name="Ma J."/>
        </authorList>
    </citation>
    <scope>NUCLEOTIDE SEQUENCE [LARGE SCALE GENOMIC DNA]</scope>
    <source>
        <strain evidence="2">KCTC 33842</strain>
    </source>
</reference>
<organism evidence="1 2">
    <name type="scientific">Deinococcus taklimakanensis</name>
    <dbReference type="NCBI Taxonomy" id="536443"/>
    <lineage>
        <taxon>Bacteria</taxon>
        <taxon>Thermotogati</taxon>
        <taxon>Deinococcota</taxon>
        <taxon>Deinococci</taxon>
        <taxon>Deinococcales</taxon>
        <taxon>Deinococcaceae</taxon>
        <taxon>Deinococcus</taxon>
    </lineage>
</organism>